<dbReference type="AlphaFoldDB" id="A0A4Y9YR33"/>
<name>A0A4Y9YR33_9AGAM</name>
<dbReference type="OrthoDB" id="10520739at2759"/>
<dbReference type="EMBL" id="SEOQ01000352">
    <property type="protein sequence ID" value="TFY65046.1"/>
    <property type="molecule type" value="Genomic_DNA"/>
</dbReference>
<sequence length="151" mass="16383">MPPVLSLEQRPASERINDAITSILPSSSQLLDLVRRQAPSDSAPPTNAPPLASSTDLKKPSVGTYVGIAAGVIVLIASLVVLCLVILQRRKRARALKAPSAQYRYTEKKRMQAAAKQAQRPPYTRPSAYGAQGGAYPTHQYPPPTYSGYRR</sequence>
<evidence type="ECO:0000256" key="2">
    <source>
        <dbReference type="SAM" id="Phobius"/>
    </source>
</evidence>
<evidence type="ECO:0000313" key="3">
    <source>
        <dbReference type="EMBL" id="TFY65046.1"/>
    </source>
</evidence>
<comment type="caution">
    <text evidence="3">The sequence shown here is derived from an EMBL/GenBank/DDBJ whole genome shotgun (WGS) entry which is preliminary data.</text>
</comment>
<dbReference type="Proteomes" id="UP000298327">
    <property type="component" value="Unassembled WGS sequence"/>
</dbReference>
<feature type="transmembrane region" description="Helical" evidence="2">
    <location>
        <begin position="65"/>
        <end position="87"/>
    </location>
</feature>
<organism evidence="3 4">
    <name type="scientific">Dentipellis fragilis</name>
    <dbReference type="NCBI Taxonomy" id="205917"/>
    <lineage>
        <taxon>Eukaryota</taxon>
        <taxon>Fungi</taxon>
        <taxon>Dikarya</taxon>
        <taxon>Basidiomycota</taxon>
        <taxon>Agaricomycotina</taxon>
        <taxon>Agaricomycetes</taxon>
        <taxon>Russulales</taxon>
        <taxon>Hericiaceae</taxon>
        <taxon>Dentipellis</taxon>
    </lineage>
</organism>
<gene>
    <name evidence="3" type="ORF">EVG20_g5741</name>
</gene>
<proteinExistence type="predicted"/>
<protein>
    <submittedName>
        <fullName evidence="3">Uncharacterized protein</fullName>
    </submittedName>
</protein>
<evidence type="ECO:0000313" key="4">
    <source>
        <dbReference type="Proteomes" id="UP000298327"/>
    </source>
</evidence>
<accession>A0A4Y9YR33</accession>
<keyword evidence="2" id="KW-1133">Transmembrane helix</keyword>
<reference evidence="3 4" key="1">
    <citation type="submission" date="2019-02" db="EMBL/GenBank/DDBJ databases">
        <title>Genome sequencing of the rare red list fungi Dentipellis fragilis.</title>
        <authorList>
            <person name="Buettner E."/>
            <person name="Kellner H."/>
        </authorList>
    </citation>
    <scope>NUCLEOTIDE SEQUENCE [LARGE SCALE GENOMIC DNA]</scope>
    <source>
        <strain evidence="3 4">DSM 105465</strain>
    </source>
</reference>
<feature type="region of interest" description="Disordered" evidence="1">
    <location>
        <begin position="106"/>
        <end position="151"/>
    </location>
</feature>
<feature type="region of interest" description="Disordered" evidence="1">
    <location>
        <begin position="37"/>
        <end position="58"/>
    </location>
</feature>
<keyword evidence="4" id="KW-1185">Reference proteome</keyword>
<keyword evidence="2" id="KW-0472">Membrane</keyword>
<keyword evidence="2" id="KW-0812">Transmembrane</keyword>
<evidence type="ECO:0000256" key="1">
    <source>
        <dbReference type="SAM" id="MobiDB-lite"/>
    </source>
</evidence>